<protein>
    <submittedName>
        <fullName evidence="4">Malonyl-CoA decarboxylase</fullName>
        <ecNumber evidence="4">4.1.1.9</ecNumber>
    </submittedName>
</protein>
<dbReference type="EC" id="4.1.1.9" evidence="4"/>
<dbReference type="InterPro" id="IPR007956">
    <property type="entry name" value="Malonyl_CoA_deC_C"/>
</dbReference>
<feature type="domain" description="Malonyl-CoA decarboxylase C-terminal" evidence="2">
    <location>
        <begin position="169"/>
        <end position="408"/>
    </location>
</feature>
<keyword evidence="5" id="KW-1185">Reference proteome</keyword>
<evidence type="ECO:0000313" key="4">
    <source>
        <dbReference type="EMBL" id="MBB3931167.1"/>
    </source>
</evidence>
<dbReference type="InterPro" id="IPR038351">
    <property type="entry name" value="MCD_N_sf"/>
</dbReference>
<evidence type="ECO:0000259" key="2">
    <source>
        <dbReference type="Pfam" id="PF05292"/>
    </source>
</evidence>
<organism evidence="4 5">
    <name type="scientific">Kaistia hirudinis</name>
    <dbReference type="NCBI Taxonomy" id="1293440"/>
    <lineage>
        <taxon>Bacteria</taxon>
        <taxon>Pseudomonadati</taxon>
        <taxon>Pseudomonadota</taxon>
        <taxon>Alphaproteobacteria</taxon>
        <taxon>Hyphomicrobiales</taxon>
        <taxon>Kaistiaceae</taxon>
        <taxon>Kaistia</taxon>
    </lineage>
</organism>
<reference evidence="4 5" key="1">
    <citation type="submission" date="2020-08" db="EMBL/GenBank/DDBJ databases">
        <title>Genomic Encyclopedia of Type Strains, Phase IV (KMG-IV): sequencing the most valuable type-strain genomes for metagenomic binning, comparative biology and taxonomic classification.</title>
        <authorList>
            <person name="Goeker M."/>
        </authorList>
    </citation>
    <scope>NUCLEOTIDE SEQUENCE [LARGE SCALE GENOMIC DNA]</scope>
    <source>
        <strain evidence="4 5">DSM 25966</strain>
    </source>
</reference>
<keyword evidence="4" id="KW-0456">Lyase</keyword>
<feature type="domain" description="Malonyl-CoA decarboxylase N-terminal" evidence="3">
    <location>
        <begin position="83"/>
        <end position="166"/>
    </location>
</feature>
<proteinExistence type="predicted"/>
<dbReference type="GO" id="GO:0050080">
    <property type="term" value="F:malonyl-CoA decarboxylase activity"/>
    <property type="evidence" value="ECO:0007669"/>
    <property type="project" value="UniProtKB-EC"/>
</dbReference>
<dbReference type="GO" id="GO:0006633">
    <property type="term" value="P:fatty acid biosynthetic process"/>
    <property type="evidence" value="ECO:0007669"/>
    <property type="project" value="InterPro"/>
</dbReference>
<evidence type="ECO:0000313" key="5">
    <source>
        <dbReference type="Proteomes" id="UP000553963"/>
    </source>
</evidence>
<evidence type="ECO:0000259" key="3">
    <source>
        <dbReference type="Pfam" id="PF17408"/>
    </source>
</evidence>
<name>A0A840AQ45_9HYPH</name>
<evidence type="ECO:0000256" key="1">
    <source>
        <dbReference type="SAM" id="MobiDB-lite"/>
    </source>
</evidence>
<dbReference type="PANTHER" id="PTHR28641:SF1">
    <property type="entry name" value="MALONYL-COA DECARBOXYLASE, MITOCHONDRIAL"/>
    <property type="match status" value="1"/>
</dbReference>
<dbReference type="AlphaFoldDB" id="A0A840AQ45"/>
<dbReference type="EMBL" id="JACIDS010000003">
    <property type="protein sequence ID" value="MBB3931167.1"/>
    <property type="molecule type" value="Genomic_DNA"/>
</dbReference>
<dbReference type="Pfam" id="PF05292">
    <property type="entry name" value="MCD"/>
    <property type="match status" value="1"/>
</dbReference>
<comment type="caution">
    <text evidence="4">The sequence shown here is derived from an EMBL/GenBank/DDBJ whole genome shotgun (WGS) entry which is preliminary data.</text>
</comment>
<dbReference type="Gene3D" id="3.40.630.150">
    <property type="entry name" value="Malonyl-CoA decarboxylase, catalytic domain"/>
    <property type="match status" value="1"/>
</dbReference>
<dbReference type="InterPro" id="IPR042303">
    <property type="entry name" value="Malonyl_CoA_deC_C_sf"/>
</dbReference>
<accession>A0A840AQ45</accession>
<feature type="region of interest" description="Disordered" evidence="1">
    <location>
        <begin position="438"/>
        <end position="459"/>
    </location>
</feature>
<dbReference type="InterPro" id="IPR038917">
    <property type="entry name" value="Malonyl_CoA_deC"/>
</dbReference>
<gene>
    <name evidence="4" type="ORF">GGR25_002217</name>
</gene>
<dbReference type="Pfam" id="PF17408">
    <property type="entry name" value="MCD_N"/>
    <property type="match status" value="1"/>
</dbReference>
<dbReference type="Proteomes" id="UP000553963">
    <property type="component" value="Unassembled WGS sequence"/>
</dbReference>
<dbReference type="RefSeq" id="WP_183398832.1">
    <property type="nucleotide sequence ID" value="NZ_JACIDS010000003.1"/>
</dbReference>
<dbReference type="InterPro" id="IPR035372">
    <property type="entry name" value="MCD_N"/>
</dbReference>
<sequence length="459" mass="50903">MNRALSLAELLQGVADRGRRMIGRVRGGDGIAAGLTMQQLCERLVSSRGEVSGVAYAGAIITRWRQSDAAARLAFLDMLLARFGSDHAQVAAAIDAYARDPSDMSASLLHAATEPARQDLFRRINLAPGGVETLVRMREDLLPRLALRPDLAVVDRDFIHLLSSWFNRGFLTLRRIDWSTPASILEKIIRDEAVHEIHNWDDLRRRLQPEDRCCYAFFHPQLPEEPLIFVEVALTRGIPSTIAELLREERPVLPAEEATTAVFYSISNCQRGLRGISFGNFLIKQVVEDLHRDLPGLVDFMTLSPVPGFAAWVGGDSADVEGAKEARAIATTPGWIDDEAACARMEALMPALAARYFLLARDDGGRVIDPVARFHLGNGAQLERINPLGDRSPRGIGTALGLMVNYRYRPEDIETNHERYFASHEVVAVPSIRSLLPRTGAKRPRLPSARRGAKSEHKE</sequence>
<dbReference type="Gene3D" id="1.20.140.90">
    <property type="entry name" value="Malonyl-CoA decarboxylase, oligemerization domain"/>
    <property type="match status" value="1"/>
</dbReference>
<dbReference type="PANTHER" id="PTHR28641">
    <property type="match status" value="1"/>
</dbReference>